<proteinExistence type="predicted"/>
<dbReference type="AlphaFoldDB" id="A0A517Z475"/>
<protein>
    <recommendedName>
        <fullName evidence="1">DUF58 domain-containing protein</fullName>
    </recommendedName>
</protein>
<name>A0A517Z475_9PLAN</name>
<gene>
    <name evidence="2" type="ORF">Mal4_16030</name>
</gene>
<sequence>MKLDPEVQQAASQYQLGLLRTPVAGRTGELLGRGTGASLEFQEYREYLPGDDLRHVDWAAYARSDALMVRLYREEISPRTEILVDASRSMATGEGTKAQLTRQLATLFTHLSEQLGGRPRVFALTDDRPVVALDSDATDHIAALTFESIATLPELLADHAVPLRPQAVRIVISDFLFPHDPDRLLRQLAAGASSLWVVQLLTEWEANPDEMGGRRIIDVETGDQIDLLLNRKTVAAYKERLSLLRQSLIQSCRRYHARFAMLTADRGLLASCRDELCASEMLRQV</sequence>
<dbReference type="InterPro" id="IPR002881">
    <property type="entry name" value="DUF58"/>
</dbReference>
<evidence type="ECO:0000259" key="1">
    <source>
        <dbReference type="Pfam" id="PF01882"/>
    </source>
</evidence>
<dbReference type="KEGG" id="mri:Mal4_16030"/>
<dbReference type="Pfam" id="PF01882">
    <property type="entry name" value="DUF58"/>
    <property type="match status" value="1"/>
</dbReference>
<dbReference type="PANTHER" id="PTHR33608">
    <property type="entry name" value="BLL2464 PROTEIN"/>
    <property type="match status" value="1"/>
</dbReference>
<dbReference type="Proteomes" id="UP000320496">
    <property type="component" value="Chromosome"/>
</dbReference>
<dbReference type="RefSeq" id="WP_145368076.1">
    <property type="nucleotide sequence ID" value="NZ_CP036275.1"/>
</dbReference>
<reference evidence="2 3" key="1">
    <citation type="submission" date="2019-02" db="EMBL/GenBank/DDBJ databases">
        <title>Deep-cultivation of Planctomycetes and their phenomic and genomic characterization uncovers novel biology.</title>
        <authorList>
            <person name="Wiegand S."/>
            <person name="Jogler M."/>
            <person name="Boedeker C."/>
            <person name="Pinto D."/>
            <person name="Vollmers J."/>
            <person name="Rivas-Marin E."/>
            <person name="Kohn T."/>
            <person name="Peeters S.H."/>
            <person name="Heuer A."/>
            <person name="Rast P."/>
            <person name="Oberbeckmann S."/>
            <person name="Bunk B."/>
            <person name="Jeske O."/>
            <person name="Meyerdierks A."/>
            <person name="Storesund J.E."/>
            <person name="Kallscheuer N."/>
            <person name="Luecker S."/>
            <person name="Lage O.M."/>
            <person name="Pohl T."/>
            <person name="Merkel B.J."/>
            <person name="Hornburger P."/>
            <person name="Mueller R.-W."/>
            <person name="Bruemmer F."/>
            <person name="Labrenz M."/>
            <person name="Spormann A.M."/>
            <person name="Op den Camp H."/>
            <person name="Overmann J."/>
            <person name="Amann R."/>
            <person name="Jetten M.S.M."/>
            <person name="Mascher T."/>
            <person name="Medema M.H."/>
            <person name="Devos D.P."/>
            <person name="Kaster A.-K."/>
            <person name="Ovreas L."/>
            <person name="Rohde M."/>
            <person name="Galperin M.Y."/>
            <person name="Jogler C."/>
        </authorList>
    </citation>
    <scope>NUCLEOTIDE SEQUENCE [LARGE SCALE GENOMIC DNA]</scope>
    <source>
        <strain evidence="2 3">Mal4</strain>
    </source>
</reference>
<accession>A0A517Z475</accession>
<evidence type="ECO:0000313" key="3">
    <source>
        <dbReference type="Proteomes" id="UP000320496"/>
    </source>
</evidence>
<feature type="domain" description="DUF58" evidence="1">
    <location>
        <begin position="43"/>
        <end position="238"/>
    </location>
</feature>
<evidence type="ECO:0000313" key="2">
    <source>
        <dbReference type="EMBL" id="QDU37293.1"/>
    </source>
</evidence>
<keyword evidence="3" id="KW-1185">Reference proteome</keyword>
<dbReference type="PANTHER" id="PTHR33608:SF7">
    <property type="entry name" value="DUF58 DOMAIN-CONTAINING PROTEIN"/>
    <property type="match status" value="1"/>
</dbReference>
<organism evidence="2 3">
    <name type="scientific">Maioricimonas rarisocia</name>
    <dbReference type="NCBI Taxonomy" id="2528026"/>
    <lineage>
        <taxon>Bacteria</taxon>
        <taxon>Pseudomonadati</taxon>
        <taxon>Planctomycetota</taxon>
        <taxon>Planctomycetia</taxon>
        <taxon>Planctomycetales</taxon>
        <taxon>Planctomycetaceae</taxon>
        <taxon>Maioricimonas</taxon>
    </lineage>
</organism>
<dbReference type="EMBL" id="CP036275">
    <property type="protein sequence ID" value="QDU37293.1"/>
    <property type="molecule type" value="Genomic_DNA"/>
</dbReference>
<dbReference type="OrthoDB" id="9780819at2"/>